<dbReference type="STRING" id="115783.SAMN02745119_01910"/>
<organism evidence="2 3">
    <name type="scientific">Trichlorobacter thiogenes</name>
    <dbReference type="NCBI Taxonomy" id="115783"/>
    <lineage>
        <taxon>Bacteria</taxon>
        <taxon>Pseudomonadati</taxon>
        <taxon>Thermodesulfobacteriota</taxon>
        <taxon>Desulfuromonadia</taxon>
        <taxon>Geobacterales</taxon>
        <taxon>Geobacteraceae</taxon>
        <taxon>Trichlorobacter</taxon>
    </lineage>
</organism>
<dbReference type="InterPro" id="IPR013783">
    <property type="entry name" value="Ig-like_fold"/>
</dbReference>
<sequence>MKRSTSGLCACLATWLSVAVICSVLGAAFVLPAHALSVPFTIATGGASMGASFDGTNYLVGVENHLTNPTSIGAQMISPAGVKVGDFIPTGHNGIATAVAFDGMNHLLIWENDPGGTGPGRFQIYGQFISKAGNTVGSPFAISTAGIWFDGIKTMAFGNGKYLVTYTRLIDPEQGDQADNRYIAGKIVNPDGSMGTEFTISTGYGDASDVAFDGTNFFVVWTEDYYDTEIRGRFVNPAGVAGTEISVNTSPYPSDNPKSVTFDGTNYMVIWTDAVDETRMWDVFGQLVSPAGALVGNVITISNENGPQMATTVSFDGTNYLATWVDMSNDANHDNICDTGEGTCWDVYGQYISKAGSLYGSKFMINADAGNQMGGAGFINGQYLTIINSGVVMGEGGISQVNAVYGRFLPASVQPVPPTITNFVPTGPIGLQLSISGNNFVSGGTTVSFNGTLSTRVAVTNPMQLTAYVPAGATSGPITITTAGGSVTSSQSFTVQKTLVLNMTGNGSGTVTATAGITQGFSCSSPATYCSTNVDGTSVTLSATAWTGSTFTGWSDACSGSATPCTFAMDSSNKTVYAYFAAQQNLRKDSVSTTYYSTLESAFYAPVQNDILMALVTLPDSNGVTYPSDPLLTSGVTTTLRGGYTDIAASTPVRSTAFSTINSHLTIRLGTLILDQISVK</sequence>
<dbReference type="CDD" id="cd00102">
    <property type="entry name" value="IPT"/>
    <property type="match status" value="1"/>
</dbReference>
<feature type="domain" description="Bacterial repeat" evidence="1">
    <location>
        <begin position="530"/>
        <end position="583"/>
    </location>
</feature>
<dbReference type="InterPro" id="IPR014756">
    <property type="entry name" value="Ig_E-set"/>
</dbReference>
<evidence type="ECO:0000313" key="3">
    <source>
        <dbReference type="Proteomes" id="UP000190102"/>
    </source>
</evidence>
<reference evidence="3" key="1">
    <citation type="submission" date="2017-02" db="EMBL/GenBank/DDBJ databases">
        <authorList>
            <person name="Varghese N."/>
            <person name="Submissions S."/>
        </authorList>
    </citation>
    <scope>NUCLEOTIDE SEQUENCE [LARGE SCALE GENOMIC DNA]</scope>
    <source>
        <strain evidence="3">ATCC BAA-34</strain>
    </source>
</reference>
<keyword evidence="3" id="KW-1185">Reference proteome</keyword>
<accession>A0A1T4PBL1</accession>
<name>A0A1T4PBL1_9BACT</name>
<evidence type="ECO:0000259" key="1">
    <source>
        <dbReference type="Pfam" id="PF18998"/>
    </source>
</evidence>
<dbReference type="AlphaFoldDB" id="A0A1T4PBL1"/>
<dbReference type="EMBL" id="FUWR01000009">
    <property type="protein sequence ID" value="SJZ88737.1"/>
    <property type="molecule type" value="Genomic_DNA"/>
</dbReference>
<dbReference type="InterPro" id="IPR044060">
    <property type="entry name" value="Bacterial_rp_domain"/>
</dbReference>
<proteinExistence type="predicted"/>
<dbReference type="Pfam" id="PF18998">
    <property type="entry name" value="Flg_new_2"/>
    <property type="match status" value="1"/>
</dbReference>
<dbReference type="SUPFAM" id="SSF81296">
    <property type="entry name" value="E set domains"/>
    <property type="match status" value="1"/>
</dbReference>
<dbReference type="Proteomes" id="UP000190102">
    <property type="component" value="Unassembled WGS sequence"/>
</dbReference>
<gene>
    <name evidence="2" type="ORF">SAMN02745119_01910</name>
</gene>
<dbReference type="Gene3D" id="2.60.40.10">
    <property type="entry name" value="Immunoglobulins"/>
    <property type="match status" value="1"/>
</dbReference>
<dbReference type="RefSeq" id="WP_078790199.1">
    <property type="nucleotide sequence ID" value="NZ_FUWR01000009.1"/>
</dbReference>
<dbReference type="OrthoDB" id="5496588at2"/>
<protein>
    <recommendedName>
        <fullName evidence="1">Bacterial repeat domain-containing protein</fullName>
    </recommendedName>
</protein>
<evidence type="ECO:0000313" key="2">
    <source>
        <dbReference type="EMBL" id="SJZ88737.1"/>
    </source>
</evidence>